<evidence type="ECO:0000313" key="6">
    <source>
        <dbReference type="Proteomes" id="UP000543030"/>
    </source>
</evidence>
<dbReference type="InterPro" id="IPR026045">
    <property type="entry name" value="Ferric-bd"/>
</dbReference>
<dbReference type="GO" id="GO:0030288">
    <property type="term" value="C:outer membrane-bounded periplasmic space"/>
    <property type="evidence" value="ECO:0007669"/>
    <property type="project" value="TreeGrafter"/>
</dbReference>
<protein>
    <submittedName>
        <fullName evidence="5">Iron(III) transport system substrate-binding protein</fullName>
    </submittedName>
</protein>
<name>A0A840RC16_9NEIS</name>
<dbReference type="Gene3D" id="3.40.190.10">
    <property type="entry name" value="Periplasmic binding protein-like II"/>
    <property type="match status" value="2"/>
</dbReference>
<feature type="binding site" evidence="3">
    <location>
        <position position="80"/>
    </location>
    <ligand>
        <name>Fe cation</name>
        <dbReference type="ChEBI" id="CHEBI:24875"/>
    </ligand>
</feature>
<reference evidence="5 6" key="1">
    <citation type="submission" date="2020-08" db="EMBL/GenBank/DDBJ databases">
        <title>Genomic Encyclopedia of Type Strains, Phase IV (KMG-IV): sequencing the most valuable type-strain genomes for metagenomic binning, comparative biology and taxonomic classification.</title>
        <authorList>
            <person name="Goeker M."/>
        </authorList>
    </citation>
    <scope>NUCLEOTIDE SEQUENCE [LARGE SCALE GENOMIC DNA]</scope>
    <source>
        <strain evidence="5 6">DSM 18233</strain>
    </source>
</reference>
<feature type="chain" id="PRO_5032436012" evidence="4">
    <location>
        <begin position="23"/>
        <end position="332"/>
    </location>
</feature>
<feature type="binding site" evidence="3">
    <location>
        <position position="217"/>
    </location>
    <ligand>
        <name>Fe cation</name>
        <dbReference type="ChEBI" id="CHEBI:24875"/>
    </ligand>
</feature>
<dbReference type="SUPFAM" id="SSF53850">
    <property type="entry name" value="Periplasmic binding protein-like II"/>
    <property type="match status" value="1"/>
</dbReference>
<dbReference type="CDD" id="cd13543">
    <property type="entry name" value="PBP2_Fbp"/>
    <property type="match status" value="1"/>
</dbReference>
<dbReference type="PANTHER" id="PTHR30006">
    <property type="entry name" value="THIAMINE-BINDING PERIPLASMIC PROTEIN-RELATED"/>
    <property type="match status" value="1"/>
</dbReference>
<sequence length="332" mass="35477">MFKKTFTLAALTLAILAPLASAASLTLYNAQHEQLVNLLVKDFEKESGVSVRVRNGEGPELAAQLLKEGTASPADVYFTENSPELMLLEEKNLLAKVNPATLGTVPAKYNSPAGQWLGVMARENVLAWNTGMIKPEQLPASLMDLAGPAWKGKVAIAPADGDFPPLVSAVLALKGREATLKWLEGLRDNAQIFDDEEGVVAAVNRGGVAVGVINNYYWSRLHLALGDKATRSAIHHFGGGDVGALVNVSGAAVLKNSRNQDAAQQFLTYLVSERAQQLIAHSHIAFEYPLRGGVAPDASLKPFDQLQPPALTPDKQGDDAEAARLMRQAGLL</sequence>
<feature type="binding site" evidence="3">
    <location>
        <position position="32"/>
    </location>
    <ligand>
        <name>Fe cation</name>
        <dbReference type="ChEBI" id="CHEBI:24875"/>
    </ligand>
</feature>
<accession>A0A840RC16</accession>
<dbReference type="Pfam" id="PF13531">
    <property type="entry name" value="SBP_bac_11"/>
    <property type="match status" value="1"/>
</dbReference>
<dbReference type="PANTHER" id="PTHR30006:SF15">
    <property type="entry name" value="IRON-UTILIZATION PERIPLASMIC PROTEIN"/>
    <property type="match status" value="1"/>
</dbReference>
<keyword evidence="3" id="KW-0408">Iron</keyword>
<dbReference type="EMBL" id="JACHHN010000003">
    <property type="protein sequence ID" value="MBB5190895.1"/>
    <property type="molecule type" value="Genomic_DNA"/>
</dbReference>
<evidence type="ECO:0000256" key="2">
    <source>
        <dbReference type="ARBA" id="ARBA00022729"/>
    </source>
</evidence>
<comment type="similarity">
    <text evidence="1">Belongs to the bacterial solute-binding protein 1 family.</text>
</comment>
<gene>
    <name evidence="5" type="ORF">HNQ50_001618</name>
</gene>
<comment type="caution">
    <text evidence="5">The sequence shown here is derived from an EMBL/GenBank/DDBJ whole genome shotgun (WGS) entry which is preliminary data.</text>
</comment>
<organism evidence="5 6">
    <name type="scientific">Silvimonas terrae</name>
    <dbReference type="NCBI Taxonomy" id="300266"/>
    <lineage>
        <taxon>Bacteria</taxon>
        <taxon>Pseudomonadati</taxon>
        <taxon>Pseudomonadota</taxon>
        <taxon>Betaproteobacteria</taxon>
        <taxon>Neisseriales</taxon>
        <taxon>Chitinibacteraceae</taxon>
        <taxon>Silvimonas</taxon>
    </lineage>
</organism>
<keyword evidence="3" id="KW-0479">Metal-binding</keyword>
<proteinExistence type="inferred from homology"/>
<dbReference type="Proteomes" id="UP000543030">
    <property type="component" value="Unassembled WGS sequence"/>
</dbReference>
<evidence type="ECO:0000256" key="4">
    <source>
        <dbReference type="SAM" id="SignalP"/>
    </source>
</evidence>
<evidence type="ECO:0000313" key="5">
    <source>
        <dbReference type="EMBL" id="MBB5190895.1"/>
    </source>
</evidence>
<feature type="binding site" evidence="3">
    <location>
        <position position="216"/>
    </location>
    <ligand>
        <name>Fe cation</name>
        <dbReference type="ChEBI" id="CHEBI:24875"/>
    </ligand>
</feature>
<feature type="signal peptide" evidence="4">
    <location>
        <begin position="1"/>
        <end position="22"/>
    </location>
</feature>
<dbReference type="GO" id="GO:0046872">
    <property type="term" value="F:metal ion binding"/>
    <property type="evidence" value="ECO:0007669"/>
    <property type="project" value="UniProtKB-KW"/>
</dbReference>
<evidence type="ECO:0000256" key="3">
    <source>
        <dbReference type="PIRSR" id="PIRSR002825-1"/>
    </source>
</evidence>
<keyword evidence="6" id="KW-1185">Reference proteome</keyword>
<evidence type="ECO:0000256" key="1">
    <source>
        <dbReference type="ARBA" id="ARBA00008520"/>
    </source>
</evidence>
<keyword evidence="2 4" id="KW-0732">Signal</keyword>
<dbReference type="RefSeq" id="WP_221303073.1">
    <property type="nucleotide sequence ID" value="NZ_JACHHN010000003.1"/>
</dbReference>
<dbReference type="AlphaFoldDB" id="A0A840RC16"/>
<dbReference type="PIRSF" id="PIRSF002825">
    <property type="entry name" value="CfbpA"/>
    <property type="match status" value="1"/>
</dbReference>